<accession>A0ABW4WSS3</accession>
<evidence type="ECO:0000313" key="7">
    <source>
        <dbReference type="EMBL" id="MFD2065707.1"/>
    </source>
</evidence>
<dbReference type="Pfam" id="PF02518">
    <property type="entry name" value="HATPase_c"/>
    <property type="match status" value="1"/>
</dbReference>
<dbReference type="SMART" id="SM00387">
    <property type="entry name" value="HATPase_c"/>
    <property type="match status" value="1"/>
</dbReference>
<dbReference type="InterPro" id="IPR004358">
    <property type="entry name" value="Sig_transdc_His_kin-like_C"/>
</dbReference>
<evidence type="ECO:0000256" key="5">
    <source>
        <dbReference type="ARBA" id="ARBA00022777"/>
    </source>
</evidence>
<dbReference type="CDD" id="cd00082">
    <property type="entry name" value="HisKA"/>
    <property type="match status" value="1"/>
</dbReference>
<evidence type="ECO:0000256" key="1">
    <source>
        <dbReference type="ARBA" id="ARBA00000085"/>
    </source>
</evidence>
<reference evidence="8" key="1">
    <citation type="journal article" date="2019" name="Int. J. Syst. Evol. Microbiol.">
        <title>The Global Catalogue of Microorganisms (GCM) 10K type strain sequencing project: providing services to taxonomists for standard genome sequencing and annotation.</title>
        <authorList>
            <consortium name="The Broad Institute Genomics Platform"/>
            <consortium name="The Broad Institute Genome Sequencing Center for Infectious Disease"/>
            <person name="Wu L."/>
            <person name="Ma J."/>
        </authorList>
    </citation>
    <scope>NUCLEOTIDE SEQUENCE [LARGE SCALE GENOMIC DNA]</scope>
    <source>
        <strain evidence="8">JCM 16545</strain>
    </source>
</reference>
<dbReference type="Gene3D" id="1.10.287.130">
    <property type="match status" value="1"/>
</dbReference>
<dbReference type="InterPro" id="IPR005467">
    <property type="entry name" value="His_kinase_dom"/>
</dbReference>
<dbReference type="InterPro" id="IPR003661">
    <property type="entry name" value="HisK_dim/P_dom"/>
</dbReference>
<dbReference type="CDD" id="cd00075">
    <property type="entry name" value="HATPase"/>
    <property type="match status" value="1"/>
</dbReference>
<keyword evidence="5" id="KW-0418">Kinase</keyword>
<keyword evidence="3" id="KW-0597">Phosphoprotein</keyword>
<dbReference type="InterPro" id="IPR003594">
    <property type="entry name" value="HATPase_dom"/>
</dbReference>
<dbReference type="SUPFAM" id="SSF55874">
    <property type="entry name" value="ATPase domain of HSP90 chaperone/DNA topoisomerase II/histidine kinase"/>
    <property type="match status" value="1"/>
</dbReference>
<dbReference type="InterPro" id="IPR036097">
    <property type="entry name" value="HisK_dim/P_sf"/>
</dbReference>
<comment type="caution">
    <text evidence="7">The sequence shown here is derived from an EMBL/GenBank/DDBJ whole genome shotgun (WGS) entry which is preliminary data.</text>
</comment>
<keyword evidence="8" id="KW-1185">Reference proteome</keyword>
<gene>
    <name evidence="7" type="ORF">ACFSKU_02345</name>
</gene>
<organism evidence="7 8">
    <name type="scientific">Pontibacter silvestris</name>
    <dbReference type="NCBI Taxonomy" id="2305183"/>
    <lineage>
        <taxon>Bacteria</taxon>
        <taxon>Pseudomonadati</taxon>
        <taxon>Bacteroidota</taxon>
        <taxon>Cytophagia</taxon>
        <taxon>Cytophagales</taxon>
        <taxon>Hymenobacteraceae</taxon>
        <taxon>Pontibacter</taxon>
    </lineage>
</organism>
<dbReference type="SMART" id="SM00388">
    <property type="entry name" value="HisKA"/>
    <property type="match status" value="1"/>
</dbReference>
<dbReference type="PANTHER" id="PTHR42878">
    <property type="entry name" value="TWO-COMPONENT HISTIDINE KINASE"/>
    <property type="match status" value="1"/>
</dbReference>
<protein>
    <recommendedName>
        <fullName evidence="2">histidine kinase</fullName>
        <ecNumber evidence="2">2.7.13.3</ecNumber>
    </recommendedName>
</protein>
<dbReference type="RefSeq" id="WP_229961922.1">
    <property type="nucleotide sequence ID" value="NZ_JAJJWI010000016.1"/>
</dbReference>
<name>A0ABW4WSS3_9BACT</name>
<keyword evidence="7" id="KW-0547">Nucleotide-binding</keyword>
<dbReference type="InterPro" id="IPR050351">
    <property type="entry name" value="BphY/WalK/GraS-like"/>
</dbReference>
<evidence type="ECO:0000256" key="2">
    <source>
        <dbReference type="ARBA" id="ARBA00012438"/>
    </source>
</evidence>
<dbReference type="PRINTS" id="PR00344">
    <property type="entry name" value="BCTRLSENSOR"/>
</dbReference>
<dbReference type="EC" id="2.7.13.3" evidence="2"/>
<proteinExistence type="predicted"/>
<comment type="catalytic activity">
    <reaction evidence="1">
        <text>ATP + protein L-histidine = ADP + protein N-phospho-L-histidine.</text>
        <dbReference type="EC" id="2.7.13.3"/>
    </reaction>
</comment>
<evidence type="ECO:0000256" key="4">
    <source>
        <dbReference type="ARBA" id="ARBA00022679"/>
    </source>
</evidence>
<dbReference type="Proteomes" id="UP001597369">
    <property type="component" value="Unassembled WGS sequence"/>
</dbReference>
<dbReference type="EMBL" id="JBHUHV010000008">
    <property type="protein sequence ID" value="MFD2065707.1"/>
    <property type="molecule type" value="Genomic_DNA"/>
</dbReference>
<evidence type="ECO:0000256" key="3">
    <source>
        <dbReference type="ARBA" id="ARBA00022553"/>
    </source>
</evidence>
<dbReference type="PROSITE" id="PS50109">
    <property type="entry name" value="HIS_KIN"/>
    <property type="match status" value="1"/>
</dbReference>
<keyword evidence="4" id="KW-0808">Transferase</keyword>
<dbReference type="InterPro" id="IPR036890">
    <property type="entry name" value="HATPase_C_sf"/>
</dbReference>
<evidence type="ECO:0000259" key="6">
    <source>
        <dbReference type="PROSITE" id="PS50109"/>
    </source>
</evidence>
<dbReference type="PANTHER" id="PTHR42878:SF15">
    <property type="entry name" value="BACTERIOPHYTOCHROME"/>
    <property type="match status" value="1"/>
</dbReference>
<dbReference type="Gene3D" id="3.30.565.10">
    <property type="entry name" value="Histidine kinase-like ATPase, C-terminal domain"/>
    <property type="match status" value="1"/>
</dbReference>
<feature type="domain" description="Histidine kinase" evidence="6">
    <location>
        <begin position="24"/>
        <end position="233"/>
    </location>
</feature>
<keyword evidence="7" id="KW-0067">ATP-binding</keyword>
<dbReference type="SUPFAM" id="SSF47384">
    <property type="entry name" value="Homodimeric domain of signal transducing histidine kinase"/>
    <property type="match status" value="1"/>
</dbReference>
<evidence type="ECO:0000313" key="8">
    <source>
        <dbReference type="Proteomes" id="UP001597369"/>
    </source>
</evidence>
<sequence>MQQADTTKEQLEQLKQEFEEFAYIVSHDLKAPVRAIANLSHWIEEDLGDNISEDVRQNMDLMRNRANRIERMIEALLKYSRVNRQDLDIALTNVNELLKAVQEALGSEKSLVLHVSQSLPTFDTYKTKLYQVFTNLLQNTVSFSPKPVVNVTVEFSKKGTDYEFVVSDDGIGIPEEALDKVFKLFYTVSPKDSVDTVGAGLAITKKIVQFVNGKVEAEQNSPHGTTIRFTWPS</sequence>
<dbReference type="Pfam" id="PF00512">
    <property type="entry name" value="HisKA"/>
    <property type="match status" value="1"/>
</dbReference>
<dbReference type="GO" id="GO:0005524">
    <property type="term" value="F:ATP binding"/>
    <property type="evidence" value="ECO:0007669"/>
    <property type="project" value="UniProtKB-KW"/>
</dbReference>